<organism evidence="3 4">
    <name type="scientific">Quillaja saponaria</name>
    <name type="common">Soap bark tree</name>
    <dbReference type="NCBI Taxonomy" id="32244"/>
    <lineage>
        <taxon>Eukaryota</taxon>
        <taxon>Viridiplantae</taxon>
        <taxon>Streptophyta</taxon>
        <taxon>Embryophyta</taxon>
        <taxon>Tracheophyta</taxon>
        <taxon>Spermatophyta</taxon>
        <taxon>Magnoliopsida</taxon>
        <taxon>eudicotyledons</taxon>
        <taxon>Gunneridae</taxon>
        <taxon>Pentapetalae</taxon>
        <taxon>rosids</taxon>
        <taxon>fabids</taxon>
        <taxon>Fabales</taxon>
        <taxon>Quillajaceae</taxon>
        <taxon>Quillaja</taxon>
    </lineage>
</organism>
<keyword evidence="3" id="KW-0808">Transferase</keyword>
<protein>
    <submittedName>
        <fullName evidence="3">Reverse transcriptase</fullName>
    </submittedName>
</protein>
<reference evidence="3" key="1">
    <citation type="journal article" date="2023" name="Science">
        <title>Elucidation of the pathway for biosynthesis of saponin adjuvants from the soapbark tree.</title>
        <authorList>
            <person name="Reed J."/>
            <person name="Orme A."/>
            <person name="El-Demerdash A."/>
            <person name="Owen C."/>
            <person name="Martin L.B.B."/>
            <person name="Misra R.C."/>
            <person name="Kikuchi S."/>
            <person name="Rejzek M."/>
            <person name="Martin A.C."/>
            <person name="Harkess A."/>
            <person name="Leebens-Mack J."/>
            <person name="Louveau T."/>
            <person name="Stephenson M.J."/>
            <person name="Osbourn A."/>
        </authorList>
    </citation>
    <scope>NUCLEOTIDE SEQUENCE</scope>
    <source>
        <strain evidence="3">S10</strain>
    </source>
</reference>
<evidence type="ECO:0000313" key="4">
    <source>
        <dbReference type="Proteomes" id="UP001163823"/>
    </source>
</evidence>
<proteinExistence type="predicted"/>
<keyword evidence="4" id="KW-1185">Reference proteome</keyword>
<name>A0AAD7Q797_QUISA</name>
<dbReference type="GO" id="GO:0003964">
    <property type="term" value="F:RNA-directed DNA polymerase activity"/>
    <property type="evidence" value="ECO:0007669"/>
    <property type="project" value="UniProtKB-KW"/>
</dbReference>
<feature type="compositionally biased region" description="Acidic residues" evidence="1">
    <location>
        <begin position="75"/>
        <end position="91"/>
    </location>
</feature>
<comment type="caution">
    <text evidence="3">The sequence shown here is derived from an EMBL/GenBank/DDBJ whole genome shotgun (WGS) entry which is preliminary data.</text>
</comment>
<dbReference type="Pfam" id="PF14111">
    <property type="entry name" value="DUF4283"/>
    <property type="match status" value="1"/>
</dbReference>
<dbReference type="InterPro" id="IPR025558">
    <property type="entry name" value="DUF4283"/>
</dbReference>
<evidence type="ECO:0000313" key="3">
    <source>
        <dbReference type="EMBL" id="KAJ7976173.1"/>
    </source>
</evidence>
<feature type="region of interest" description="Disordered" evidence="1">
    <location>
        <begin position="1"/>
        <end position="91"/>
    </location>
</feature>
<feature type="compositionally biased region" description="Basic and acidic residues" evidence="1">
    <location>
        <begin position="1"/>
        <end position="39"/>
    </location>
</feature>
<dbReference type="AlphaFoldDB" id="A0AAD7Q797"/>
<keyword evidence="3" id="KW-0548">Nucleotidyltransferase</keyword>
<feature type="domain" description="DUF4283" evidence="2">
    <location>
        <begin position="115"/>
        <end position="175"/>
    </location>
</feature>
<dbReference type="Proteomes" id="UP001163823">
    <property type="component" value="Chromosome 3"/>
</dbReference>
<gene>
    <name evidence="3" type="ORF">O6P43_005990</name>
</gene>
<sequence length="175" mass="19953">MEFESRGERGRQPKEEDLLQRSDKKVKIDDMEGGLRLEDSSVGENGKRKASYKESVLGGLESNLNLDTEGGAAEHEDEVEDVSDDDTDDGDFPDSNNCLDILLTHEEKTRLRSPWRKSLIVKLLGKRIDYNFLCKRLYQIWKPKGILKVIDLGNNFFLIRFSMKSDMELVTQGGP</sequence>
<dbReference type="KEGG" id="qsa:O6P43_005990"/>
<evidence type="ECO:0000256" key="1">
    <source>
        <dbReference type="SAM" id="MobiDB-lite"/>
    </source>
</evidence>
<keyword evidence="3" id="KW-0695">RNA-directed DNA polymerase</keyword>
<evidence type="ECO:0000259" key="2">
    <source>
        <dbReference type="Pfam" id="PF14111"/>
    </source>
</evidence>
<dbReference type="EMBL" id="JARAOO010000003">
    <property type="protein sequence ID" value="KAJ7976173.1"/>
    <property type="molecule type" value="Genomic_DNA"/>
</dbReference>
<accession>A0AAD7Q797</accession>